<dbReference type="InterPro" id="IPR036465">
    <property type="entry name" value="vWFA_dom_sf"/>
</dbReference>
<dbReference type="Gene3D" id="3.40.50.410">
    <property type="entry name" value="von Willebrand factor, type A domain"/>
    <property type="match status" value="1"/>
</dbReference>
<dbReference type="Pfam" id="PF07584">
    <property type="entry name" value="BatA"/>
    <property type="match status" value="1"/>
</dbReference>
<dbReference type="Pfam" id="PF13519">
    <property type="entry name" value="VWA_2"/>
    <property type="match status" value="1"/>
</dbReference>
<sequence length="701" mass="75848">MIWLFPLYLLGAAAVLGPILMHLRRRPPQDRVEFSSLMFLDAQTPMPVSKRRLEHWLLLLLRCLVLLLLAFMFARPLWRGEAATALGQNQATILLLDRSASMRRGDLWAQAVAQTLKALPTAPADRVAVAVWDDQLTPLWTLTEDAQSAGSRAALIRQRLQATQPGWAGTDLGLALTQAASWFSRETGLTGLTKSIVLITDFQEGSQLEALRSRVWPENIRVKIQQVSLPRAADNFSLTLAAVNAAAAARAEAEAPASTAPSTGPVATAATQRVRLGSARDSQVADYTLAWENGGGAPLSGYLPAGASRVLPVPPAGEGARVLRLNGDAWDFDNRVFIAPPQPRPVQLLFIGEETTRDQAASPLFYLSRALQKTATLLPELSVRPPSATDLPAGTDIVFIASPTLAPPLLAALRSFLQTGGLVVQVVEEATPAATLTTLADLPADSVQVAPGRPTADYLMLAEVDASQPLLRPYADERLRDFTKLRFWKHRLLTLTGPAQVQVPVIARFDNGAPALLTTAVGQGRLLWLTSGWHPADSQLALSTKFVPLLYGWLEAAGFRHEQAASLQVGDVLPSLPGIAILTPEGQTLKPTPETPLRAESVGLYTLQTQPPQFLAVNLPPEESRITPLDPAKLRELGLPLTTAEDPATAPVKAEEKERLATQEEESRQRVWLWLLAAMLATLGAETWLAGRKRTPQPTTT</sequence>
<evidence type="ECO:0000313" key="5">
    <source>
        <dbReference type="EMBL" id="MBB5035809.1"/>
    </source>
</evidence>
<feature type="transmembrane region" description="Helical" evidence="2">
    <location>
        <begin position="56"/>
        <end position="78"/>
    </location>
</feature>
<dbReference type="InterPro" id="IPR002035">
    <property type="entry name" value="VWF_A"/>
</dbReference>
<dbReference type="PANTHER" id="PTHR37464">
    <property type="entry name" value="BLL2463 PROTEIN"/>
    <property type="match status" value="1"/>
</dbReference>
<proteinExistence type="predicted"/>
<dbReference type="CDD" id="cd00198">
    <property type="entry name" value="vWFA"/>
    <property type="match status" value="1"/>
</dbReference>
<dbReference type="SUPFAM" id="SSF53300">
    <property type="entry name" value="vWA-like"/>
    <property type="match status" value="1"/>
</dbReference>
<keyword evidence="2" id="KW-0472">Membrane</keyword>
<dbReference type="NCBIfam" id="TIGR02226">
    <property type="entry name" value="two_anch"/>
    <property type="match status" value="1"/>
</dbReference>
<evidence type="ECO:0000256" key="2">
    <source>
        <dbReference type="SAM" id="Phobius"/>
    </source>
</evidence>
<keyword evidence="6" id="KW-1185">Reference proteome</keyword>
<dbReference type="EMBL" id="JACHIF010000001">
    <property type="protein sequence ID" value="MBB5035809.1"/>
    <property type="molecule type" value="Genomic_DNA"/>
</dbReference>
<dbReference type="InterPro" id="IPR024163">
    <property type="entry name" value="Aerotolerance_reg_N"/>
</dbReference>
<feature type="compositionally biased region" description="Basic and acidic residues" evidence="1">
    <location>
        <begin position="653"/>
        <end position="663"/>
    </location>
</feature>
<keyword evidence="2" id="KW-1133">Transmembrane helix</keyword>
<feature type="domain" description="Aerotolerance regulator N-terminal" evidence="3">
    <location>
        <begin position="1"/>
        <end position="76"/>
    </location>
</feature>
<feature type="domain" description="VWFA" evidence="4">
    <location>
        <begin position="92"/>
        <end position="202"/>
    </location>
</feature>
<dbReference type="PANTHER" id="PTHR37464:SF1">
    <property type="entry name" value="BLL2463 PROTEIN"/>
    <property type="match status" value="1"/>
</dbReference>
<comment type="caution">
    <text evidence="5">The sequence shown here is derived from an EMBL/GenBank/DDBJ whole genome shotgun (WGS) entry which is preliminary data.</text>
</comment>
<accession>A0A7W8DMT3</accession>
<organism evidence="5 6">
    <name type="scientific">Prosthecobacter dejongeii</name>
    <dbReference type="NCBI Taxonomy" id="48465"/>
    <lineage>
        <taxon>Bacteria</taxon>
        <taxon>Pseudomonadati</taxon>
        <taxon>Verrucomicrobiota</taxon>
        <taxon>Verrucomicrobiia</taxon>
        <taxon>Verrucomicrobiales</taxon>
        <taxon>Verrucomicrobiaceae</taxon>
        <taxon>Prosthecobacter</taxon>
    </lineage>
</organism>
<dbReference type="RefSeq" id="WP_184204276.1">
    <property type="nucleotide sequence ID" value="NZ_JACHIF010000001.1"/>
</dbReference>
<evidence type="ECO:0000256" key="1">
    <source>
        <dbReference type="SAM" id="MobiDB-lite"/>
    </source>
</evidence>
<evidence type="ECO:0000313" key="6">
    <source>
        <dbReference type="Proteomes" id="UP000534294"/>
    </source>
</evidence>
<feature type="transmembrane region" description="Helical" evidence="2">
    <location>
        <begin position="6"/>
        <end position="23"/>
    </location>
</feature>
<reference evidence="5 6" key="1">
    <citation type="submission" date="2020-08" db="EMBL/GenBank/DDBJ databases">
        <title>Genomic Encyclopedia of Type Strains, Phase IV (KMG-IV): sequencing the most valuable type-strain genomes for metagenomic binning, comparative biology and taxonomic classification.</title>
        <authorList>
            <person name="Goeker M."/>
        </authorList>
    </citation>
    <scope>NUCLEOTIDE SEQUENCE [LARGE SCALE GENOMIC DNA]</scope>
    <source>
        <strain evidence="5 6">DSM 12251</strain>
    </source>
</reference>
<dbReference type="Proteomes" id="UP000534294">
    <property type="component" value="Unassembled WGS sequence"/>
</dbReference>
<dbReference type="InterPro" id="IPR011933">
    <property type="entry name" value="Double_TM_dom"/>
</dbReference>
<name>A0A7W8DMT3_9BACT</name>
<evidence type="ECO:0000259" key="3">
    <source>
        <dbReference type="Pfam" id="PF07584"/>
    </source>
</evidence>
<evidence type="ECO:0000259" key="4">
    <source>
        <dbReference type="Pfam" id="PF13519"/>
    </source>
</evidence>
<keyword evidence="2" id="KW-0812">Transmembrane</keyword>
<feature type="region of interest" description="Disordered" evidence="1">
    <location>
        <begin position="639"/>
        <end position="663"/>
    </location>
</feature>
<evidence type="ECO:0008006" key="7">
    <source>
        <dbReference type="Google" id="ProtNLM"/>
    </source>
</evidence>
<dbReference type="AlphaFoldDB" id="A0A7W8DMT3"/>
<gene>
    <name evidence="5" type="ORF">HNQ64_000043</name>
</gene>
<protein>
    <recommendedName>
        <fullName evidence="7">N-terminal double-transmembrane domain-containing protein</fullName>
    </recommendedName>
</protein>